<feature type="signal peptide" evidence="1">
    <location>
        <begin position="1"/>
        <end position="27"/>
    </location>
</feature>
<dbReference type="RefSeq" id="WP_377491906.1">
    <property type="nucleotide sequence ID" value="NZ_JBHMDO010000015.1"/>
</dbReference>
<organism evidence="3 4">
    <name type="scientific">Paenibacillus aurantiacus</name>
    <dbReference type="NCBI Taxonomy" id="1936118"/>
    <lineage>
        <taxon>Bacteria</taxon>
        <taxon>Bacillati</taxon>
        <taxon>Bacillota</taxon>
        <taxon>Bacilli</taxon>
        <taxon>Bacillales</taxon>
        <taxon>Paenibacillaceae</taxon>
        <taxon>Paenibacillus</taxon>
    </lineage>
</organism>
<reference evidence="3 4" key="1">
    <citation type="submission" date="2024-09" db="EMBL/GenBank/DDBJ databases">
        <authorList>
            <person name="Sun Q."/>
            <person name="Mori K."/>
        </authorList>
    </citation>
    <scope>NUCLEOTIDE SEQUENCE [LARGE SCALE GENOMIC DNA]</scope>
    <source>
        <strain evidence="3 4">TISTR 2452</strain>
    </source>
</reference>
<dbReference type="EMBL" id="JBHMDO010000015">
    <property type="protein sequence ID" value="MFB9325647.1"/>
    <property type="molecule type" value="Genomic_DNA"/>
</dbReference>
<dbReference type="SUPFAM" id="SSF55383">
    <property type="entry name" value="Copper amine oxidase, domain N"/>
    <property type="match status" value="1"/>
</dbReference>
<dbReference type="PANTHER" id="PTHR40590">
    <property type="entry name" value="CYTOPLASMIC PROTEIN-RELATED"/>
    <property type="match status" value="1"/>
</dbReference>
<dbReference type="InterPro" id="IPR002816">
    <property type="entry name" value="TraB/PrgY/GumN_fam"/>
</dbReference>
<keyword evidence="4" id="KW-1185">Reference proteome</keyword>
<dbReference type="Gene3D" id="3.30.457.10">
    <property type="entry name" value="Copper amine oxidase-like, N-terminal domain"/>
    <property type="match status" value="1"/>
</dbReference>
<gene>
    <name evidence="3" type="ORF">ACFFSY_06890</name>
</gene>
<dbReference type="InterPro" id="IPR036582">
    <property type="entry name" value="Mao_N_sf"/>
</dbReference>
<dbReference type="Pfam" id="PF07833">
    <property type="entry name" value="Cu_amine_oxidN1"/>
    <property type="match status" value="1"/>
</dbReference>
<proteinExistence type="predicted"/>
<evidence type="ECO:0000259" key="2">
    <source>
        <dbReference type="Pfam" id="PF07833"/>
    </source>
</evidence>
<protein>
    <submittedName>
        <fullName evidence="3">TraB/GumN family protein</fullName>
    </submittedName>
</protein>
<dbReference type="PANTHER" id="PTHR40590:SF1">
    <property type="entry name" value="CYTOPLASMIC PROTEIN"/>
    <property type="match status" value="1"/>
</dbReference>
<sequence length="402" mass="43853">MSRKKRTALLSVALSASMLASAFPAIAAPTALDVEVNGKKLEFASNAPIAQDGTTFVPLESTSKALNLSLQDAKNGTITAVIDGKQVTLQAKPKTIGGVTYVPVRIIGEAAGYEVRWDAATRTIELTSKIVKEGGKGFLWEVKNGGNTVYLVGSMHIADDSFYPLHPSFEQAFAEADYLGVEVDISKAADQDNQKLIMQLGTYQDGTTLKDHISADTYKQVGEILTKSGLKADALDTFKPWVVETTLATLKSMEAGYQSTVGIDLHFIQKAVERKIPVIELESYESQLNMFDGFSKELQEANLKTTLTNFDQVDEGVDQMAEMWKKGDDAALLELTAKMSENEEFGKAMLDDRNKGMADKIDGYLKSTEKAEYFIVVGAAHYLGDTGIVKLLQDKGYTVTRK</sequence>
<evidence type="ECO:0000313" key="4">
    <source>
        <dbReference type="Proteomes" id="UP001589747"/>
    </source>
</evidence>
<dbReference type="Pfam" id="PF01963">
    <property type="entry name" value="TraB_PrgY_gumN"/>
    <property type="match status" value="1"/>
</dbReference>
<evidence type="ECO:0000313" key="3">
    <source>
        <dbReference type="EMBL" id="MFB9325647.1"/>
    </source>
</evidence>
<dbReference type="CDD" id="cd14789">
    <property type="entry name" value="Tiki"/>
    <property type="match status" value="1"/>
</dbReference>
<feature type="chain" id="PRO_5046122780" evidence="1">
    <location>
        <begin position="28"/>
        <end position="402"/>
    </location>
</feature>
<name>A0ABV5KK93_9BACL</name>
<feature type="domain" description="Copper amine oxidase-like N-terminal" evidence="2">
    <location>
        <begin position="36"/>
        <end position="125"/>
    </location>
</feature>
<comment type="caution">
    <text evidence="3">The sequence shown here is derived from an EMBL/GenBank/DDBJ whole genome shotgun (WGS) entry which is preliminary data.</text>
</comment>
<dbReference type="InterPro" id="IPR047111">
    <property type="entry name" value="YbaP-like"/>
</dbReference>
<accession>A0ABV5KK93</accession>
<keyword evidence="1" id="KW-0732">Signal</keyword>
<evidence type="ECO:0000256" key="1">
    <source>
        <dbReference type="SAM" id="SignalP"/>
    </source>
</evidence>
<dbReference type="Proteomes" id="UP001589747">
    <property type="component" value="Unassembled WGS sequence"/>
</dbReference>
<dbReference type="InterPro" id="IPR012854">
    <property type="entry name" value="Cu_amine_oxidase-like_N"/>
</dbReference>